<name>A0ABQ5MIJ3_9FLAO</name>
<keyword evidence="1" id="KW-0812">Transmembrane</keyword>
<dbReference type="Proteomes" id="UP001143543">
    <property type="component" value="Unassembled WGS sequence"/>
</dbReference>
<evidence type="ECO:0000313" key="3">
    <source>
        <dbReference type="Proteomes" id="UP001143543"/>
    </source>
</evidence>
<dbReference type="EMBL" id="BRVO01000002">
    <property type="protein sequence ID" value="GLB49213.1"/>
    <property type="molecule type" value="Genomic_DNA"/>
</dbReference>
<sequence>MASCDLIVKLLKFIAFIFSLNIFTFARRIAIVVPIVKTDKKAETTVVKQDKLSF</sequence>
<comment type="caution">
    <text evidence="2">The sequence shown here is derived from an EMBL/GenBank/DDBJ whole genome shotgun (WGS) entry which is preliminary data.</text>
</comment>
<organism evidence="2 3">
    <name type="scientific">Neptunitalea lumnitzerae</name>
    <dbReference type="NCBI Taxonomy" id="2965509"/>
    <lineage>
        <taxon>Bacteria</taxon>
        <taxon>Pseudomonadati</taxon>
        <taxon>Bacteroidota</taxon>
        <taxon>Flavobacteriia</taxon>
        <taxon>Flavobacteriales</taxon>
        <taxon>Flavobacteriaceae</taxon>
        <taxon>Neptunitalea</taxon>
    </lineage>
</organism>
<keyword evidence="1" id="KW-1133">Transmembrane helix</keyword>
<feature type="transmembrane region" description="Helical" evidence="1">
    <location>
        <begin position="6"/>
        <end position="26"/>
    </location>
</feature>
<evidence type="ECO:0000313" key="2">
    <source>
        <dbReference type="EMBL" id="GLB49213.1"/>
    </source>
</evidence>
<evidence type="ECO:0000256" key="1">
    <source>
        <dbReference type="SAM" id="Phobius"/>
    </source>
</evidence>
<proteinExistence type="predicted"/>
<keyword evidence="3" id="KW-1185">Reference proteome</keyword>
<keyword evidence="1" id="KW-0472">Membrane</keyword>
<gene>
    <name evidence="2" type="ORF">Y10_15810</name>
</gene>
<protein>
    <submittedName>
        <fullName evidence="2">Uncharacterized protein</fullName>
    </submittedName>
</protein>
<reference evidence="2" key="1">
    <citation type="submission" date="2022-07" db="EMBL/GenBank/DDBJ databases">
        <title>Taxonomy of Novel Oxalotrophic and Methylotrophic Bacteria.</title>
        <authorList>
            <person name="Sahin N."/>
            <person name="Tani A."/>
        </authorList>
    </citation>
    <scope>NUCLEOTIDE SEQUENCE</scope>
    <source>
        <strain evidence="2">Y10</strain>
    </source>
</reference>
<accession>A0ABQ5MIJ3</accession>